<dbReference type="EMBL" id="QQAV01000001">
    <property type="protein sequence ID" value="RDI28681.1"/>
    <property type="molecule type" value="Genomic_DNA"/>
</dbReference>
<organism evidence="1 2">
    <name type="scientific">Pseudacidovorax intermedius</name>
    <dbReference type="NCBI Taxonomy" id="433924"/>
    <lineage>
        <taxon>Bacteria</taxon>
        <taxon>Pseudomonadati</taxon>
        <taxon>Pseudomonadota</taxon>
        <taxon>Betaproteobacteria</taxon>
        <taxon>Burkholderiales</taxon>
        <taxon>Comamonadaceae</taxon>
        <taxon>Pseudacidovorax</taxon>
    </lineage>
</organism>
<comment type="caution">
    <text evidence="1">The sequence shown here is derived from an EMBL/GenBank/DDBJ whole genome shotgun (WGS) entry which is preliminary data.</text>
</comment>
<dbReference type="Proteomes" id="UP000255265">
    <property type="component" value="Unassembled WGS sequence"/>
</dbReference>
<reference evidence="1 2" key="1">
    <citation type="submission" date="2018-07" db="EMBL/GenBank/DDBJ databases">
        <title>Genomic Encyclopedia of Type Strains, Phase IV (KMG-IV): sequencing the most valuable type-strain genomes for metagenomic binning, comparative biology and taxonomic classification.</title>
        <authorList>
            <person name="Goeker M."/>
        </authorList>
    </citation>
    <scope>NUCLEOTIDE SEQUENCE [LARGE SCALE GENOMIC DNA]</scope>
    <source>
        <strain evidence="1 2">DSM 21352</strain>
    </source>
</reference>
<proteinExistence type="predicted"/>
<evidence type="ECO:0000313" key="1">
    <source>
        <dbReference type="EMBL" id="RDI28681.1"/>
    </source>
</evidence>
<evidence type="ECO:0000313" key="2">
    <source>
        <dbReference type="Proteomes" id="UP000255265"/>
    </source>
</evidence>
<gene>
    <name evidence="1" type="ORF">DFR41_101437</name>
</gene>
<keyword evidence="2" id="KW-1185">Reference proteome</keyword>
<protein>
    <submittedName>
        <fullName evidence="1">Uncharacterized protein</fullName>
    </submittedName>
</protein>
<name>A0A370FPA5_9BURK</name>
<sequence>MAASLAMGCKEPPPQSTEAALALQAAGPDDIFQGVLNGQPVHLVIHDCAVYRIVSMQGTQVEWEQVLAPKPYYPGNILTSCQRHSLTADAQGVTAELGRMAFGAGGCCATGGTYRSKDGLNWTKTE</sequence>
<dbReference type="AlphaFoldDB" id="A0A370FPA5"/>
<accession>A0A370FPA5</accession>